<dbReference type="GO" id="GO:0031267">
    <property type="term" value="F:small GTPase binding"/>
    <property type="evidence" value="ECO:0007669"/>
    <property type="project" value="InterPro"/>
</dbReference>
<feature type="transmembrane region" description="Helical" evidence="6">
    <location>
        <begin position="269"/>
        <end position="288"/>
    </location>
</feature>
<evidence type="ECO:0000259" key="8">
    <source>
        <dbReference type="PROSITE" id="PS50020"/>
    </source>
</evidence>
<comment type="caution">
    <text evidence="9">The sequence shown here is derived from an EMBL/GenBank/DDBJ whole genome shotgun (WGS) entry which is preliminary data.</text>
</comment>
<dbReference type="CDD" id="cd00201">
    <property type="entry name" value="WW"/>
    <property type="match status" value="1"/>
</dbReference>
<dbReference type="Pfam" id="PF04893">
    <property type="entry name" value="Yip1"/>
    <property type="match status" value="1"/>
</dbReference>
<dbReference type="InterPro" id="IPR006977">
    <property type="entry name" value="Yip1_dom"/>
</dbReference>
<evidence type="ECO:0000256" key="7">
    <source>
        <dbReference type="SAM" id="MobiDB-lite"/>
    </source>
</evidence>
<dbReference type="GO" id="GO:0000139">
    <property type="term" value="C:Golgi membrane"/>
    <property type="evidence" value="ECO:0007669"/>
    <property type="project" value="UniProtKB-SubCell"/>
</dbReference>
<reference evidence="9" key="1">
    <citation type="submission" date="2021-02" db="EMBL/GenBank/DDBJ databases">
        <authorList>
            <person name="Dougan E. K."/>
            <person name="Rhodes N."/>
            <person name="Thang M."/>
            <person name="Chan C."/>
        </authorList>
    </citation>
    <scope>NUCLEOTIDE SEQUENCE</scope>
</reference>
<feature type="transmembrane region" description="Helical" evidence="6">
    <location>
        <begin position="295"/>
        <end position="314"/>
    </location>
</feature>
<comment type="subcellular location">
    <subcellularLocation>
        <location evidence="6">Golgi apparatus membrane</location>
        <topology evidence="6">Multi-pass membrane protein</topology>
    </subcellularLocation>
    <subcellularLocation>
        <location evidence="1">Membrane</location>
        <topology evidence="1">Multi-pass membrane protein</topology>
    </subcellularLocation>
</comment>
<keyword evidence="4 6" id="KW-1133">Transmembrane helix</keyword>
<feature type="transmembrane region" description="Helical" evidence="6">
    <location>
        <begin position="192"/>
        <end position="216"/>
    </location>
</feature>
<evidence type="ECO:0000256" key="5">
    <source>
        <dbReference type="ARBA" id="ARBA00023136"/>
    </source>
</evidence>
<dbReference type="PROSITE" id="PS50020">
    <property type="entry name" value="WW_DOMAIN_2"/>
    <property type="match status" value="1"/>
</dbReference>
<dbReference type="Proteomes" id="UP000654075">
    <property type="component" value="Unassembled WGS sequence"/>
</dbReference>
<organism evidence="9 10">
    <name type="scientific">Polarella glacialis</name>
    <name type="common">Dinoflagellate</name>
    <dbReference type="NCBI Taxonomy" id="89957"/>
    <lineage>
        <taxon>Eukaryota</taxon>
        <taxon>Sar</taxon>
        <taxon>Alveolata</taxon>
        <taxon>Dinophyceae</taxon>
        <taxon>Suessiales</taxon>
        <taxon>Suessiaceae</taxon>
        <taxon>Polarella</taxon>
    </lineage>
</organism>
<dbReference type="PROSITE" id="PS01159">
    <property type="entry name" value="WW_DOMAIN_1"/>
    <property type="match status" value="1"/>
</dbReference>
<dbReference type="Gene3D" id="2.20.70.10">
    <property type="match status" value="1"/>
</dbReference>
<comment type="similarity">
    <text evidence="2 6">Belongs to the YIP1 family.</text>
</comment>
<keyword evidence="5 6" id="KW-0472">Membrane</keyword>
<feature type="domain" description="WW" evidence="8">
    <location>
        <begin position="1"/>
        <end position="34"/>
    </location>
</feature>
<dbReference type="AlphaFoldDB" id="A0A813H9I1"/>
<dbReference type="EMBL" id="CAJNNV010030962">
    <property type="protein sequence ID" value="CAE8634298.1"/>
    <property type="molecule type" value="Genomic_DNA"/>
</dbReference>
<dbReference type="PANTHER" id="PTHR12822:SF2">
    <property type="entry name" value="PROTEIN YIPF"/>
    <property type="match status" value="1"/>
</dbReference>
<name>A0A813H9I1_POLGL</name>
<accession>A0A813H9I1</accession>
<dbReference type="PANTHER" id="PTHR12822">
    <property type="entry name" value="PROTEIN YIPF"/>
    <property type="match status" value="1"/>
</dbReference>
<dbReference type="GO" id="GO:0016192">
    <property type="term" value="P:vesicle-mediated transport"/>
    <property type="evidence" value="ECO:0007669"/>
    <property type="project" value="InterPro"/>
</dbReference>
<evidence type="ECO:0000313" key="9">
    <source>
        <dbReference type="EMBL" id="CAE8634298.1"/>
    </source>
</evidence>
<dbReference type="SMART" id="SM00456">
    <property type="entry name" value="WW"/>
    <property type="match status" value="1"/>
</dbReference>
<dbReference type="OMA" id="ETEAHQP"/>
<feature type="region of interest" description="Disordered" evidence="7">
    <location>
        <begin position="30"/>
        <end position="51"/>
    </location>
</feature>
<feature type="transmembrane region" description="Helical" evidence="6">
    <location>
        <begin position="326"/>
        <end position="345"/>
    </location>
</feature>
<evidence type="ECO:0000256" key="4">
    <source>
        <dbReference type="ARBA" id="ARBA00022989"/>
    </source>
</evidence>
<keyword evidence="10" id="KW-1185">Reference proteome</keyword>
<sequence>MALPPNWTKYTTDEGKEYYHNSVTTTTTWEKPEWSGASPDSLSFGSQSSEVYRPTASDLDAAEGMSGAEGRMVPLSIDGPGHATAGQEAKGGKLPITEAETVSLRQAPSGAMGGSASSSAAGGFVGFGSMLASAAAGSEEGAAGVQGLAGWALSSAQALFDVSSDDVLKRLRLALMPFKDTESNDFRTRPDFWGPFWVATTAVLFLAATGNFARLLEMEDNSSFKADYSLVSVAATMIYGCLIGVPALARLGLYCSGHEVDSINIKQVICVYGYSLTPAIPASILCLVPVSLFRWLVVLLGLGVSLTFIRGTLWTDIAIEAPSLKWTVLGLFVSAQATIFLTYRLHFFNSVS</sequence>
<dbReference type="InterPro" id="IPR001202">
    <property type="entry name" value="WW_dom"/>
</dbReference>
<gene>
    <name evidence="9" type="ORF">PGLA1383_LOCUS49947</name>
</gene>
<proteinExistence type="inferred from homology"/>
<keyword evidence="3 6" id="KW-0812">Transmembrane</keyword>
<evidence type="ECO:0000256" key="6">
    <source>
        <dbReference type="RuleBase" id="RU361264"/>
    </source>
</evidence>
<dbReference type="InterPro" id="IPR039765">
    <property type="entry name" value="Yip5/YIPF1/YIPF2"/>
</dbReference>
<dbReference type="Pfam" id="PF00397">
    <property type="entry name" value="WW"/>
    <property type="match status" value="1"/>
</dbReference>
<feature type="transmembrane region" description="Helical" evidence="6">
    <location>
        <begin position="228"/>
        <end position="249"/>
    </location>
</feature>
<evidence type="ECO:0000256" key="2">
    <source>
        <dbReference type="ARBA" id="ARBA00010596"/>
    </source>
</evidence>
<evidence type="ECO:0000256" key="1">
    <source>
        <dbReference type="ARBA" id="ARBA00004141"/>
    </source>
</evidence>
<evidence type="ECO:0000256" key="3">
    <source>
        <dbReference type="ARBA" id="ARBA00022692"/>
    </source>
</evidence>
<dbReference type="OrthoDB" id="10256463at2759"/>
<dbReference type="SUPFAM" id="SSF51045">
    <property type="entry name" value="WW domain"/>
    <property type="match status" value="1"/>
</dbReference>
<protein>
    <recommendedName>
        <fullName evidence="6">Protein YIPF</fullName>
    </recommendedName>
</protein>
<evidence type="ECO:0000313" key="10">
    <source>
        <dbReference type="Proteomes" id="UP000654075"/>
    </source>
</evidence>
<feature type="compositionally biased region" description="Polar residues" evidence="7">
    <location>
        <begin position="38"/>
        <end position="50"/>
    </location>
</feature>
<dbReference type="InterPro" id="IPR036020">
    <property type="entry name" value="WW_dom_sf"/>
</dbReference>